<proteinExistence type="predicted"/>
<sequence length="1092" mass="124363">MYDVFAHNFGTAVLLKHLTDVRSSVEKLINLNSEPEATNLLEQIKDLIAVTTSIDDLATQERRKSSEYLRLLSPKDHVYLQSVNSSTAAIVQDCVELIEPLRGGLDDLRSTREREAVEIIYQDSRLAEFGWFRETFQDLQLRTAVLQVMLSAMNFLRHKNDTDEEGNISAEARSLASMLQYEIASVKPKLHGTSRQRTEKLQRALAAAIGVTLAVPMSLNKHFILGRSVKSFYTGRERQMAQLKEAFEDTAYSGQKRFVIFGLGGSGKTELALKFAVDFMQNYWGVFFLDGSSRKSAAGSYSEIAKIGGVEPNEKAAKNWLTTRALPWLLIIDNADDDEVQLDDLLPPGLHGSILVTSRNPAHKSYGTVGQRYLELQSMERGEANELILRAAEEPTPYATSAIEAASNICSTLGFLPLALIHAAKAILLGLCTWHGYLPFYERHIQRIRHERLQQRSRSPSQHRKRSNEDDHSMNVFSSYEILYQSLESSHLQSYQDAVELLHLFSYLHFQNIRLDIFINAANNPSIEADYTKKEAIELQNNLAKLRKRAKANHESRTVRSISWSKWLRTLVHQVLRHFDTPALLPAILKCPDGLDAETFREEIQDRLNMALAVLVSRSLVMKLDRHENRCSMHPLVHKWVRERPEMSASQQALWCQLAATTLATSVLFPPPLGNTEFDRSMRRELRQHVIHVRECQRTVDERLMKNRALRRSVWPVIETNFGRHRAVEAVRFSRIYSECTDYNEAFQLQSKVRTFVVNALGEDHQLSITISLLLAGSLWDLSRVSECTKLLRRLYEICAASLGLDHPLSLKVSDSLASILFFQGHLAESLALHQATVDGMVTLYGEENENTLKAKNNLARVHRTFMDDEKAAELHLTAWEGMRRLLGEAHMDTLDCLEGLAMTRLRLDAKYHIECHDHMQFILDERRKTLGKEQNFTLIAVCNLGQVKSALGHHEEAAKIMEPTIRIAERNLDEDHFGISWGKCHYGRVLVQLQRYEEAEEILTEAADMRYFRKVTDGGEHPDRIFVMWCLASCFKEQKKFREALETCELIVQALQSIGRGGTKHKMAEMVHEEIAALKLSINSQLQASEP</sequence>
<comment type="caution">
    <text evidence="1">The sequence shown here is derived from an EMBL/GenBank/DDBJ whole genome shotgun (WGS) entry which is preliminary data.</text>
</comment>
<organism evidence="1 2">
    <name type="scientific">Rhizodiscina lignyota</name>
    <dbReference type="NCBI Taxonomy" id="1504668"/>
    <lineage>
        <taxon>Eukaryota</taxon>
        <taxon>Fungi</taxon>
        <taxon>Dikarya</taxon>
        <taxon>Ascomycota</taxon>
        <taxon>Pezizomycotina</taxon>
        <taxon>Dothideomycetes</taxon>
        <taxon>Pleosporomycetidae</taxon>
        <taxon>Aulographales</taxon>
        <taxon>Rhizodiscinaceae</taxon>
        <taxon>Rhizodiscina</taxon>
    </lineage>
</organism>
<dbReference type="PANTHER" id="PTHR46082:SF6">
    <property type="entry name" value="AAA+ ATPASE DOMAIN-CONTAINING PROTEIN-RELATED"/>
    <property type="match status" value="1"/>
</dbReference>
<keyword evidence="2" id="KW-1185">Reference proteome</keyword>
<name>A0A9P4M2Z2_9PEZI</name>
<dbReference type="PANTHER" id="PTHR46082">
    <property type="entry name" value="ATP/GTP-BINDING PROTEIN-RELATED"/>
    <property type="match status" value="1"/>
</dbReference>
<gene>
    <name evidence="1" type="ORF">NA57DRAFT_78947</name>
</gene>
<accession>A0A9P4M2Z2</accession>
<dbReference type="Proteomes" id="UP000799772">
    <property type="component" value="Unassembled WGS sequence"/>
</dbReference>
<dbReference type="Pfam" id="PF13424">
    <property type="entry name" value="TPR_12"/>
    <property type="match status" value="1"/>
</dbReference>
<protein>
    <recommendedName>
        <fullName evidence="3">NB-ARC domain-containing protein</fullName>
    </recommendedName>
</protein>
<dbReference type="InterPro" id="IPR027417">
    <property type="entry name" value="P-loop_NTPase"/>
</dbReference>
<dbReference type="OrthoDB" id="5086500at2759"/>
<dbReference type="Gene3D" id="3.40.50.300">
    <property type="entry name" value="P-loop containing nucleotide triphosphate hydrolases"/>
    <property type="match status" value="1"/>
</dbReference>
<evidence type="ECO:0008006" key="3">
    <source>
        <dbReference type="Google" id="ProtNLM"/>
    </source>
</evidence>
<dbReference type="SUPFAM" id="SSF48452">
    <property type="entry name" value="TPR-like"/>
    <property type="match status" value="2"/>
</dbReference>
<dbReference type="InterPro" id="IPR011990">
    <property type="entry name" value="TPR-like_helical_dom_sf"/>
</dbReference>
<dbReference type="SUPFAM" id="SSF52540">
    <property type="entry name" value="P-loop containing nucleoside triphosphate hydrolases"/>
    <property type="match status" value="1"/>
</dbReference>
<evidence type="ECO:0000313" key="2">
    <source>
        <dbReference type="Proteomes" id="UP000799772"/>
    </source>
</evidence>
<dbReference type="InterPro" id="IPR053137">
    <property type="entry name" value="NLR-like"/>
</dbReference>
<dbReference type="AlphaFoldDB" id="A0A9P4M2Z2"/>
<reference evidence="1" key="1">
    <citation type="journal article" date="2020" name="Stud. Mycol.">
        <title>101 Dothideomycetes genomes: a test case for predicting lifestyles and emergence of pathogens.</title>
        <authorList>
            <person name="Haridas S."/>
            <person name="Albert R."/>
            <person name="Binder M."/>
            <person name="Bloem J."/>
            <person name="Labutti K."/>
            <person name="Salamov A."/>
            <person name="Andreopoulos B."/>
            <person name="Baker S."/>
            <person name="Barry K."/>
            <person name="Bills G."/>
            <person name="Bluhm B."/>
            <person name="Cannon C."/>
            <person name="Castanera R."/>
            <person name="Culley D."/>
            <person name="Daum C."/>
            <person name="Ezra D."/>
            <person name="Gonzalez J."/>
            <person name="Henrissat B."/>
            <person name="Kuo A."/>
            <person name="Liang C."/>
            <person name="Lipzen A."/>
            <person name="Lutzoni F."/>
            <person name="Magnuson J."/>
            <person name="Mondo S."/>
            <person name="Nolan M."/>
            <person name="Ohm R."/>
            <person name="Pangilinan J."/>
            <person name="Park H.-J."/>
            <person name="Ramirez L."/>
            <person name="Alfaro M."/>
            <person name="Sun H."/>
            <person name="Tritt A."/>
            <person name="Yoshinaga Y."/>
            <person name="Zwiers L.-H."/>
            <person name="Turgeon B."/>
            <person name="Goodwin S."/>
            <person name="Spatafora J."/>
            <person name="Crous P."/>
            <person name="Grigoriev I."/>
        </authorList>
    </citation>
    <scope>NUCLEOTIDE SEQUENCE</scope>
    <source>
        <strain evidence="1">CBS 133067</strain>
    </source>
</reference>
<dbReference type="EMBL" id="ML978130">
    <property type="protein sequence ID" value="KAF2096176.1"/>
    <property type="molecule type" value="Genomic_DNA"/>
</dbReference>
<dbReference type="Gene3D" id="1.25.40.10">
    <property type="entry name" value="Tetratricopeptide repeat domain"/>
    <property type="match status" value="2"/>
</dbReference>
<evidence type="ECO:0000313" key="1">
    <source>
        <dbReference type="EMBL" id="KAF2096176.1"/>
    </source>
</evidence>